<dbReference type="RefSeq" id="WP_255838567.1">
    <property type="nucleotide sequence ID" value="NZ_CP073346.1"/>
</dbReference>
<dbReference type="SUPFAM" id="SSF56112">
    <property type="entry name" value="Protein kinase-like (PK-like)"/>
    <property type="match status" value="1"/>
</dbReference>
<evidence type="ECO:0000256" key="2">
    <source>
        <dbReference type="ARBA" id="ARBA00022490"/>
    </source>
</evidence>
<evidence type="ECO:0000256" key="8">
    <source>
        <dbReference type="ARBA" id="ARBA00040505"/>
    </source>
</evidence>
<name>A0ABY5HAC3_9PSED</name>
<evidence type="ECO:0000313" key="12">
    <source>
        <dbReference type="Proteomes" id="UP001059672"/>
    </source>
</evidence>
<comment type="subcellular location">
    <subcellularLocation>
        <location evidence="1">Cytoplasm</location>
    </subcellularLocation>
</comment>
<evidence type="ECO:0000259" key="10">
    <source>
        <dbReference type="Pfam" id="PF01636"/>
    </source>
</evidence>
<dbReference type="Proteomes" id="UP001059672">
    <property type="component" value="Chromosome"/>
</dbReference>
<dbReference type="SUPFAM" id="SSF51261">
    <property type="entry name" value="Duplicated hybrid motif"/>
    <property type="match status" value="1"/>
</dbReference>
<dbReference type="Gene3D" id="3.90.1200.10">
    <property type="match status" value="1"/>
</dbReference>
<dbReference type="InterPro" id="IPR011055">
    <property type="entry name" value="Dup_hybrid_motif"/>
</dbReference>
<organism evidence="11 12">
    <name type="scientific">Pseudomonas benzenivorans</name>
    <dbReference type="NCBI Taxonomy" id="556533"/>
    <lineage>
        <taxon>Bacteria</taxon>
        <taxon>Pseudomonadati</taxon>
        <taxon>Pseudomonadota</taxon>
        <taxon>Gammaproteobacteria</taxon>
        <taxon>Pseudomonadales</taxon>
        <taxon>Pseudomonadaceae</taxon>
        <taxon>Pseudomonas</taxon>
    </lineage>
</organism>
<evidence type="ECO:0000259" key="9">
    <source>
        <dbReference type="Pfam" id="PF01551"/>
    </source>
</evidence>
<dbReference type="PANTHER" id="PTHR21064:SF1">
    <property type="entry name" value="HYDROXYLYSINE KINASE"/>
    <property type="match status" value="1"/>
</dbReference>
<dbReference type="InterPro" id="IPR011009">
    <property type="entry name" value="Kinase-like_dom_sf"/>
</dbReference>
<dbReference type="PANTHER" id="PTHR21064">
    <property type="entry name" value="AMINOGLYCOSIDE PHOSPHOTRANSFERASE DOMAIN-CONTAINING PROTEIN-RELATED"/>
    <property type="match status" value="1"/>
</dbReference>
<feature type="domain" description="Aminoglycoside phosphotransferase" evidence="10">
    <location>
        <begin position="27"/>
        <end position="262"/>
    </location>
</feature>
<dbReference type="EMBL" id="CP073346">
    <property type="protein sequence ID" value="UTW07971.1"/>
    <property type="molecule type" value="Genomic_DNA"/>
</dbReference>
<dbReference type="EC" id="2.7.1.81" evidence="7"/>
<gene>
    <name evidence="11" type="ORF">KDW96_01135</name>
</gene>
<evidence type="ECO:0000256" key="5">
    <source>
        <dbReference type="ARBA" id="ARBA00036820"/>
    </source>
</evidence>
<dbReference type="InterPro" id="IPR050249">
    <property type="entry name" value="Pseudomonas-type_ThrB"/>
</dbReference>
<reference evidence="11" key="1">
    <citation type="submission" date="2021-04" db="EMBL/GenBank/DDBJ databases">
        <title>Oceanospirillales bacteria with DddD are important DMSP degraders in coastal seawater.</title>
        <authorList>
            <person name="Liu J."/>
        </authorList>
    </citation>
    <scope>NUCLEOTIDE SEQUENCE</scope>
    <source>
        <strain evidence="11">D13-4</strain>
    </source>
</reference>
<dbReference type="Pfam" id="PF01551">
    <property type="entry name" value="Peptidase_M23"/>
    <property type="match status" value="1"/>
</dbReference>
<dbReference type="InterPro" id="IPR016047">
    <property type="entry name" value="M23ase_b-sheet_dom"/>
</dbReference>
<keyword evidence="4" id="KW-0418">Kinase</keyword>
<evidence type="ECO:0000256" key="7">
    <source>
        <dbReference type="ARBA" id="ARBA00038873"/>
    </source>
</evidence>
<proteinExistence type="predicted"/>
<accession>A0ABY5HAC3</accession>
<sequence>MDDRNASTESARLAAFLAGHYGLQGDCEPLPGGLDLNYRIRATNGQQYLLKLHGAGGELQVLAMQVAALEHLASVAPQLPVSRQLPSRQGAILNAVELRGARQARLLSWPDGTPWAKVPTHTAASCASLGRLLGELDLAVRSFSHAGCRRAYDWDIGRAEIHLDHLAAIDDADKRAVVQGILERFAQVVKPALADCPRQVIHNDVNDYNVLLDEQGAVSGLLDFGDMVESWRVNELAVACAYALLGADDPIAAILALVEAYHEVNPLLDGEVEQLFDLIETRYAVSICMAARQIRATPDNPYLLVRQADVWHALQRLQQETPRLTTLRLRDACGFAPVAEAAAVMRWLERNAHDFAAVLRPEVATPRVRVFDFSADGADTGAIEGLDCAGMQGYIDVQIAAAGADFGVGRYGERRVLYSSAAYAGATAQQRRDTHLGIDLFAPAGEAVHAPFAGVVACVHDDAQDEGFGPTLLLEHRSDCDVRFWTLYGHLSRASCAKLRVGQALARGEAFARLGDRGENGGWPTHLHFQLVTDHLGLQARMYGVGVAQHWQVWRAISPDPSVVLGLHARCAVAVARDEDWPTR</sequence>
<dbReference type="InterPro" id="IPR002575">
    <property type="entry name" value="Aminoglycoside_PTrfase"/>
</dbReference>
<evidence type="ECO:0000313" key="11">
    <source>
        <dbReference type="EMBL" id="UTW07971.1"/>
    </source>
</evidence>
<protein>
    <recommendedName>
        <fullName evidence="8">Hydroxylysine kinase</fullName>
        <ecNumber evidence="7">2.7.1.81</ecNumber>
    </recommendedName>
</protein>
<evidence type="ECO:0000256" key="4">
    <source>
        <dbReference type="ARBA" id="ARBA00022777"/>
    </source>
</evidence>
<keyword evidence="2" id="KW-0963">Cytoplasm</keyword>
<dbReference type="Pfam" id="PF01636">
    <property type="entry name" value="APH"/>
    <property type="match status" value="1"/>
</dbReference>
<keyword evidence="3" id="KW-0808">Transferase</keyword>
<keyword evidence="12" id="KW-1185">Reference proteome</keyword>
<dbReference type="Gene3D" id="2.70.70.10">
    <property type="entry name" value="Glucose Permease (Domain IIA)"/>
    <property type="match status" value="1"/>
</dbReference>
<comment type="catalytic activity">
    <reaction evidence="5">
        <text>(5R)-5-hydroxy-L-lysine + GTP = (5R)-5-phosphooxy-L-lysine + GDP + H(+)</text>
        <dbReference type="Rhea" id="RHEA:19049"/>
        <dbReference type="ChEBI" id="CHEBI:15378"/>
        <dbReference type="ChEBI" id="CHEBI:37565"/>
        <dbReference type="ChEBI" id="CHEBI:57882"/>
        <dbReference type="ChEBI" id="CHEBI:58189"/>
        <dbReference type="ChEBI" id="CHEBI:58357"/>
        <dbReference type="EC" id="2.7.1.81"/>
    </reaction>
</comment>
<dbReference type="CDD" id="cd12797">
    <property type="entry name" value="M23_peptidase"/>
    <property type="match status" value="1"/>
</dbReference>
<evidence type="ECO:0000256" key="3">
    <source>
        <dbReference type="ARBA" id="ARBA00022679"/>
    </source>
</evidence>
<feature type="domain" description="M23ase beta-sheet core" evidence="9">
    <location>
        <begin position="434"/>
        <end position="533"/>
    </location>
</feature>
<comment type="function">
    <text evidence="6">Catalyzes the GTP-dependent phosphorylation of 5-hydroxy-L-lysine.</text>
</comment>
<evidence type="ECO:0000256" key="6">
    <source>
        <dbReference type="ARBA" id="ARBA00037368"/>
    </source>
</evidence>
<evidence type="ECO:0000256" key="1">
    <source>
        <dbReference type="ARBA" id="ARBA00004496"/>
    </source>
</evidence>